<protein>
    <submittedName>
        <fullName evidence="1">Uncharacterized protein</fullName>
    </submittedName>
</protein>
<reference evidence="1 2" key="1">
    <citation type="submission" date="2015-04" db="EMBL/GenBank/DDBJ databases">
        <title>Diachasmimorpha longicaudata entomopoxvirus genome.</title>
        <authorList>
            <person name="Coffman K.A."/>
            <person name="Burke G.R."/>
        </authorList>
    </citation>
    <scope>NUCLEOTIDE SEQUENCE [LARGE SCALE GENOMIC DNA]</scope>
</reference>
<dbReference type="EMBL" id="KR095315">
    <property type="protein sequence ID" value="AKS26381.1"/>
    <property type="molecule type" value="Genomic_DNA"/>
</dbReference>
<organism evidence="1 2">
    <name type="scientific">Diachasmimorpha longicaudata entomopoxvirus</name>
    <dbReference type="NCBI Taxonomy" id="109981"/>
    <lineage>
        <taxon>Viruses</taxon>
        <taxon>Varidnaviria</taxon>
        <taxon>Bamfordvirae</taxon>
        <taxon>Nucleocytoviricota</taxon>
        <taxon>Pokkesviricetes</taxon>
        <taxon>Chitovirales</taxon>
        <taxon>Poxviridae</taxon>
        <taxon>Entomopoxvirinae</taxon>
        <taxon>Epsilonentomopoxvirus</taxon>
        <taxon>Epsilonentomopoxvirus dlongicaudata</taxon>
        <taxon>Diachasmimorpha entomopoxvirus</taxon>
    </lineage>
</organism>
<proteinExistence type="predicted"/>
<sequence length="110" mass="13266">MSMSIAAKIYQKNDTYYTLYIWDDEEHGLWYQILDGVQLFYIEPPCGTHTDDWKPLPELHKDYRCEWGLFGLSEQLIDNIRSRSQYQKHSNKQKVSKDKGADYYFFNYFS</sequence>
<evidence type="ECO:0000313" key="2">
    <source>
        <dbReference type="Proteomes" id="UP000593702"/>
    </source>
</evidence>
<gene>
    <name evidence="1" type="ORF">DLEV_090</name>
</gene>
<dbReference type="Proteomes" id="UP000593702">
    <property type="component" value="Segment"/>
</dbReference>
<keyword evidence="2" id="KW-1185">Reference proteome</keyword>
<evidence type="ECO:0000313" key="1">
    <source>
        <dbReference type="EMBL" id="AKS26381.1"/>
    </source>
</evidence>
<name>A0A7R5WK31_9POXV</name>
<accession>A0A7R5WK31</accession>